<evidence type="ECO:0000259" key="10">
    <source>
        <dbReference type="Pfam" id="PF07730"/>
    </source>
</evidence>
<keyword evidence="4" id="KW-0808">Transferase</keyword>
<keyword evidence="3" id="KW-0597">Phosphoprotein</keyword>
<evidence type="ECO:0000256" key="4">
    <source>
        <dbReference type="ARBA" id="ARBA00022679"/>
    </source>
</evidence>
<evidence type="ECO:0000256" key="5">
    <source>
        <dbReference type="ARBA" id="ARBA00022741"/>
    </source>
</evidence>
<evidence type="ECO:0000256" key="6">
    <source>
        <dbReference type="ARBA" id="ARBA00022777"/>
    </source>
</evidence>
<feature type="transmembrane region" description="Helical" evidence="9">
    <location>
        <begin position="143"/>
        <end position="164"/>
    </location>
</feature>
<feature type="transmembrane region" description="Helical" evidence="9">
    <location>
        <begin position="83"/>
        <end position="107"/>
    </location>
</feature>
<evidence type="ECO:0000256" key="2">
    <source>
        <dbReference type="ARBA" id="ARBA00012438"/>
    </source>
</evidence>
<evidence type="ECO:0000256" key="8">
    <source>
        <dbReference type="ARBA" id="ARBA00023012"/>
    </source>
</evidence>
<dbReference type="GO" id="GO:0000155">
    <property type="term" value="F:phosphorelay sensor kinase activity"/>
    <property type="evidence" value="ECO:0007669"/>
    <property type="project" value="InterPro"/>
</dbReference>
<dbReference type="PANTHER" id="PTHR24421:SF10">
    <property type="entry name" value="NITRATE_NITRITE SENSOR PROTEIN NARQ"/>
    <property type="match status" value="1"/>
</dbReference>
<accession>A0A511JJS1</accession>
<comment type="caution">
    <text evidence="11">The sequence shown here is derived from an EMBL/GenBank/DDBJ whole genome shotgun (WGS) entry which is preliminary data.</text>
</comment>
<keyword evidence="6 11" id="KW-0418">Kinase</keyword>
<dbReference type="Gene3D" id="1.20.5.1930">
    <property type="match status" value="1"/>
</dbReference>
<dbReference type="SUPFAM" id="SSF55874">
    <property type="entry name" value="ATPase domain of HSP90 chaperone/DNA topoisomerase II/histidine kinase"/>
    <property type="match status" value="1"/>
</dbReference>
<keyword evidence="9" id="KW-0472">Membrane</keyword>
<evidence type="ECO:0000313" key="11">
    <source>
        <dbReference type="EMBL" id="GEL98206.1"/>
    </source>
</evidence>
<dbReference type="Gene3D" id="3.30.565.10">
    <property type="entry name" value="Histidine kinase-like ATPase, C-terminal domain"/>
    <property type="match status" value="1"/>
</dbReference>
<gene>
    <name evidence="11" type="ORF">CTE05_17530</name>
</gene>
<keyword evidence="9" id="KW-0812">Transmembrane</keyword>
<evidence type="ECO:0000313" key="12">
    <source>
        <dbReference type="Proteomes" id="UP000321049"/>
    </source>
</evidence>
<keyword evidence="8" id="KW-0902">Two-component regulatory system</keyword>
<feature type="transmembrane region" description="Helical" evidence="9">
    <location>
        <begin position="57"/>
        <end position="76"/>
    </location>
</feature>
<dbReference type="PANTHER" id="PTHR24421">
    <property type="entry name" value="NITRATE/NITRITE SENSOR PROTEIN NARX-RELATED"/>
    <property type="match status" value="1"/>
</dbReference>
<evidence type="ECO:0000256" key="9">
    <source>
        <dbReference type="SAM" id="Phobius"/>
    </source>
</evidence>
<dbReference type="RefSeq" id="WP_146845737.1">
    <property type="nucleotide sequence ID" value="NZ_BJWH01000007.1"/>
</dbReference>
<dbReference type="EC" id="2.7.13.3" evidence="2"/>
<dbReference type="CDD" id="cd16917">
    <property type="entry name" value="HATPase_UhpB-NarQ-NarX-like"/>
    <property type="match status" value="1"/>
</dbReference>
<proteinExistence type="predicted"/>
<reference evidence="11 12" key="1">
    <citation type="submission" date="2019-07" db="EMBL/GenBank/DDBJ databases">
        <title>Whole genome shotgun sequence of Cellulomonas terrae NBRC 100819.</title>
        <authorList>
            <person name="Hosoyama A."/>
            <person name="Uohara A."/>
            <person name="Ohji S."/>
            <person name="Ichikawa N."/>
        </authorList>
    </citation>
    <scope>NUCLEOTIDE SEQUENCE [LARGE SCALE GENOMIC DNA]</scope>
    <source>
        <strain evidence="11 12">NBRC 100819</strain>
    </source>
</reference>
<dbReference type="AlphaFoldDB" id="A0A511JJS1"/>
<dbReference type="Proteomes" id="UP000321049">
    <property type="component" value="Unassembled WGS sequence"/>
</dbReference>
<dbReference type="InterPro" id="IPR036890">
    <property type="entry name" value="HATPase_C_sf"/>
</dbReference>
<dbReference type="GO" id="GO:0016020">
    <property type="term" value="C:membrane"/>
    <property type="evidence" value="ECO:0007669"/>
    <property type="project" value="InterPro"/>
</dbReference>
<protein>
    <recommendedName>
        <fullName evidence="2">histidine kinase</fullName>
        <ecNumber evidence="2">2.7.13.3</ecNumber>
    </recommendedName>
</protein>
<keyword evidence="5" id="KW-0547">Nucleotide-binding</keyword>
<dbReference type="GO" id="GO:0046983">
    <property type="term" value="F:protein dimerization activity"/>
    <property type="evidence" value="ECO:0007669"/>
    <property type="project" value="InterPro"/>
</dbReference>
<dbReference type="EMBL" id="BJWH01000007">
    <property type="protein sequence ID" value="GEL98206.1"/>
    <property type="molecule type" value="Genomic_DNA"/>
</dbReference>
<comment type="catalytic activity">
    <reaction evidence="1">
        <text>ATP + protein L-histidine = ADP + protein N-phospho-L-histidine.</text>
        <dbReference type="EC" id="2.7.13.3"/>
    </reaction>
</comment>
<keyword evidence="7" id="KW-0067">ATP-binding</keyword>
<evidence type="ECO:0000256" key="3">
    <source>
        <dbReference type="ARBA" id="ARBA00022553"/>
    </source>
</evidence>
<dbReference type="GO" id="GO:0005524">
    <property type="term" value="F:ATP binding"/>
    <property type="evidence" value="ECO:0007669"/>
    <property type="project" value="UniProtKB-KW"/>
</dbReference>
<dbReference type="Pfam" id="PF07730">
    <property type="entry name" value="HisKA_3"/>
    <property type="match status" value="1"/>
</dbReference>
<feature type="domain" description="Signal transduction histidine kinase subgroup 3 dimerisation and phosphoacceptor" evidence="10">
    <location>
        <begin position="196"/>
        <end position="268"/>
    </location>
</feature>
<organism evidence="11 12">
    <name type="scientific">Cellulomonas terrae</name>
    <dbReference type="NCBI Taxonomy" id="311234"/>
    <lineage>
        <taxon>Bacteria</taxon>
        <taxon>Bacillati</taxon>
        <taxon>Actinomycetota</taxon>
        <taxon>Actinomycetes</taxon>
        <taxon>Micrococcales</taxon>
        <taxon>Cellulomonadaceae</taxon>
        <taxon>Cellulomonas</taxon>
    </lineage>
</organism>
<feature type="transmembrane region" description="Helical" evidence="9">
    <location>
        <begin position="26"/>
        <end position="45"/>
    </location>
</feature>
<sequence length="405" mass="45029">MADETRARRWVRALSPLEPHRTRREWIADGIVFAASLWSWYYYAFLIPPSYVAGVSAWFWPVDQVLGLVACLLLWWTRRYPRAVGLLLVAPGALAITAALPTLVGVFRMAKLSRPLSSVAITALHIATALPYHWLFPLPGMELVVWVVVIPLMYALTLTLGLLARSRRQVIAGLRESAARDRERYEERLATTRRDERERIAREMHDVLAHRVSLLSVHAGALEYRTDPARPDSTPPTADEIHAAAVVIRENAHRAVEDLSELLTVLHEVSPGTERPQPRLRDIPLLVAEAREAGESVDIHMEVPTDGLRESMQRTAFRAVQEGLTNARKHAPHATVRVVVAEQDDDLLVEVENAVPVGLTSAEIPGAGRGLVGLAERVRLEGGRMDAAVRDGRFRLTVVLPAGLR</sequence>
<name>A0A511JJS1_9CELL</name>
<dbReference type="InterPro" id="IPR050482">
    <property type="entry name" value="Sensor_HK_TwoCompSys"/>
</dbReference>
<dbReference type="InterPro" id="IPR011712">
    <property type="entry name" value="Sig_transdc_His_kin_sub3_dim/P"/>
</dbReference>
<evidence type="ECO:0000256" key="7">
    <source>
        <dbReference type="ARBA" id="ARBA00022840"/>
    </source>
</evidence>
<dbReference type="OrthoDB" id="227596at2"/>
<keyword evidence="12" id="KW-1185">Reference proteome</keyword>
<keyword evidence="9" id="KW-1133">Transmembrane helix</keyword>
<evidence type="ECO:0000256" key="1">
    <source>
        <dbReference type="ARBA" id="ARBA00000085"/>
    </source>
</evidence>